<dbReference type="RefSeq" id="WP_253475312.1">
    <property type="nucleotide sequence ID" value="NZ_JALJXV010000002.1"/>
</dbReference>
<dbReference type="Pfam" id="PF17164">
    <property type="entry name" value="DUF5122"/>
    <property type="match status" value="2"/>
</dbReference>
<dbReference type="Gene3D" id="2.80.10.50">
    <property type="match status" value="1"/>
</dbReference>
<keyword evidence="2" id="KW-1133">Transmembrane helix</keyword>
<comment type="caution">
    <text evidence="4">The sequence shown here is derived from an EMBL/GenBank/DDBJ whole genome shotgun (WGS) entry which is preliminary data.</text>
</comment>
<name>A0AAE3KBR5_9GAMM</name>
<keyword evidence="5" id="KW-1185">Reference proteome</keyword>
<evidence type="ECO:0000256" key="1">
    <source>
        <dbReference type="SAM" id="MobiDB-lite"/>
    </source>
</evidence>
<dbReference type="InterPro" id="IPR013431">
    <property type="entry name" value="Delta_60_rpt"/>
</dbReference>
<keyword evidence="3" id="KW-0732">Signal</keyword>
<dbReference type="NCBIfam" id="TIGR02608">
    <property type="entry name" value="delta_60_rpt"/>
    <property type="match status" value="3"/>
</dbReference>
<evidence type="ECO:0000313" key="5">
    <source>
        <dbReference type="Proteomes" id="UP001205843"/>
    </source>
</evidence>
<evidence type="ECO:0000256" key="2">
    <source>
        <dbReference type="SAM" id="Phobius"/>
    </source>
</evidence>
<organism evidence="4 5">
    <name type="scientific">Natronocella acetinitrilica</name>
    <dbReference type="NCBI Taxonomy" id="414046"/>
    <lineage>
        <taxon>Bacteria</taxon>
        <taxon>Pseudomonadati</taxon>
        <taxon>Pseudomonadota</taxon>
        <taxon>Gammaproteobacteria</taxon>
        <taxon>Chromatiales</taxon>
        <taxon>Ectothiorhodospiraceae</taxon>
        <taxon>Natronocella</taxon>
    </lineage>
</organism>
<keyword evidence="2" id="KW-0812">Transmembrane</keyword>
<proteinExistence type="predicted"/>
<dbReference type="AlphaFoldDB" id="A0AAE3KBR5"/>
<dbReference type="EMBL" id="JALJXV010000002">
    <property type="protein sequence ID" value="MCP1673953.1"/>
    <property type="molecule type" value="Genomic_DNA"/>
</dbReference>
<evidence type="ECO:0000313" key="4">
    <source>
        <dbReference type="EMBL" id="MCP1673953.1"/>
    </source>
</evidence>
<feature type="region of interest" description="Disordered" evidence="1">
    <location>
        <begin position="453"/>
        <end position="484"/>
    </location>
</feature>
<keyword evidence="2" id="KW-0472">Membrane</keyword>
<feature type="transmembrane region" description="Helical" evidence="2">
    <location>
        <begin position="489"/>
        <end position="513"/>
    </location>
</feature>
<feature type="compositionally biased region" description="Gly residues" evidence="1">
    <location>
        <begin position="462"/>
        <end position="484"/>
    </location>
</feature>
<reference evidence="4" key="1">
    <citation type="submission" date="2022-03" db="EMBL/GenBank/DDBJ databases">
        <title>Genomic Encyclopedia of Type Strains, Phase III (KMG-III): the genomes of soil and plant-associated and newly described type strains.</title>
        <authorList>
            <person name="Whitman W."/>
        </authorList>
    </citation>
    <scope>NUCLEOTIDE SEQUENCE</scope>
    <source>
        <strain evidence="4">ANL 6-2</strain>
    </source>
</reference>
<accession>A0AAE3KBR5</accession>
<dbReference type="Proteomes" id="UP001205843">
    <property type="component" value="Unassembled WGS sequence"/>
</dbReference>
<sequence length="519" mass="51944">MSIRTLLITVLALFPAFAYAQLNFGPDSTGAVIADVGEDGRASIAMSVLTLGGGTSPDVLIAGRAEQQFAPAAALLRYTADGALDTDFGADGLVLTDFSDIAGVALTAGTPVLVLDDDDGGLFVIATASAPDRIAILRYSQGGELDTAFGINGGAILDVSDGAAADRVAAAALDAAGRIVLVGRRDFAVERSRAAVWRVLPDGTPDDSFADDGVWSGPAAAVVSSDFNAVTLRDGNGIIAGGAAQQGTEVVFDRAGTLRGDFIVQLDSAGEPVADFGENGEVYILGQFDEADVVNAVIYALALRGDMIIYSGTANYGAGADGPGSLGVIDADTGATNDEPGVLGGQSRVQLLPGGQFAQGRDIAVLGNGDIAVVGAGQTGADTGTSLLITRFGNDQDGDFVQLDDGQLYRDISPETASGGLAAVAYGDNAVGIALAGFAQNPNRTNRMMVSRTFFEPPPDDGGNGNGGNGVGPDNGGPNPIGGGGSGSAVGGGAFGGLGLVLLGLLGLGRLLFLRRTGG</sequence>
<gene>
    <name evidence="4" type="ORF">J2T57_001052</name>
</gene>
<evidence type="ECO:0000256" key="3">
    <source>
        <dbReference type="SAM" id="SignalP"/>
    </source>
</evidence>
<protein>
    <submittedName>
        <fullName evidence="4">Delta-60 repeat protein</fullName>
    </submittedName>
</protein>
<feature type="chain" id="PRO_5042082753" evidence="3">
    <location>
        <begin position="21"/>
        <end position="519"/>
    </location>
</feature>
<feature type="signal peptide" evidence="3">
    <location>
        <begin position="1"/>
        <end position="20"/>
    </location>
</feature>